<dbReference type="SUPFAM" id="SSF50998">
    <property type="entry name" value="Quinoprotein alcohol dehydrogenase-like"/>
    <property type="match status" value="1"/>
</dbReference>
<evidence type="ECO:0000313" key="5">
    <source>
        <dbReference type="Proteomes" id="UP000288716"/>
    </source>
</evidence>
<dbReference type="GO" id="GO:0006364">
    <property type="term" value="P:rRNA processing"/>
    <property type="evidence" value="ECO:0007669"/>
    <property type="project" value="TreeGrafter"/>
</dbReference>
<protein>
    <submittedName>
        <fullName evidence="4">WD repeat-containing protein 18-like protein</fullName>
    </submittedName>
</protein>
<dbReference type="Gene3D" id="2.130.10.10">
    <property type="entry name" value="YVTN repeat-like/Quinoprotein amine dehydrogenase"/>
    <property type="match status" value="2"/>
</dbReference>
<dbReference type="EMBL" id="NCKV01003641">
    <property type="protein sequence ID" value="RWS25503.1"/>
    <property type="molecule type" value="Genomic_DNA"/>
</dbReference>
<keyword evidence="1 3" id="KW-0853">WD repeat</keyword>
<evidence type="ECO:0000256" key="1">
    <source>
        <dbReference type="ARBA" id="ARBA00022574"/>
    </source>
</evidence>
<evidence type="ECO:0000256" key="3">
    <source>
        <dbReference type="PROSITE-ProRule" id="PRU00221"/>
    </source>
</evidence>
<evidence type="ECO:0000256" key="2">
    <source>
        <dbReference type="ARBA" id="ARBA00022737"/>
    </source>
</evidence>
<sequence>MFLLSKIIFCGDINGQTCSVSATDLMTGTTVRNFKGAGGLAANSLSLISDQYLIGAQKDSPVLYCWSLRGKDQQQKKIICAGKINALCATPDGHFVIVAVKEELFVYQLSSGCLLTKLERHFQPVTCIRTSSDSSYFISGGEDGIVLVWFLHELLNFTSLGLLSSEGMTNKEPKHSWSHHTAQITDICCSYSRINGKCVTCSTDQTCKVYEVLSGTLLVSLVFDTPLWSVAMDPAQYFLFIGGDNGNIYETRLYEKPSQIISRNAEQGPEFIGHSAKVNRLCVSVDGFALVSGSYDSTVKVWHVISKQCMRTVTGKGPINNLLVALTPRGLISDEYSLKPIEAFKREVDSDSSNERGSIAITITNTTKREHLDYDTSMESTLKTFLSKDEDYIDSTEEVKRLKSINENMYNYAVDAIFKSLTH</sequence>
<feature type="repeat" description="WD" evidence="3">
    <location>
        <begin position="271"/>
        <end position="312"/>
    </location>
</feature>
<dbReference type="PROSITE" id="PS50082">
    <property type="entry name" value="WD_REPEATS_2"/>
    <property type="match status" value="2"/>
</dbReference>
<reference evidence="4 5" key="1">
    <citation type="journal article" date="2018" name="Gigascience">
        <title>Genomes of trombidid mites reveal novel predicted allergens and laterally-transferred genes associated with secondary metabolism.</title>
        <authorList>
            <person name="Dong X."/>
            <person name="Chaisiri K."/>
            <person name="Xia D."/>
            <person name="Armstrong S.D."/>
            <person name="Fang Y."/>
            <person name="Donnelly M.J."/>
            <person name="Kadowaki T."/>
            <person name="McGarry J.W."/>
            <person name="Darby A.C."/>
            <person name="Makepeace B.L."/>
        </authorList>
    </citation>
    <scope>NUCLEOTIDE SEQUENCE [LARGE SCALE GENOMIC DNA]</scope>
    <source>
        <strain evidence="4">UoL-UT</strain>
    </source>
</reference>
<dbReference type="SMART" id="SM00320">
    <property type="entry name" value="WD40"/>
    <property type="match status" value="4"/>
</dbReference>
<dbReference type="PANTHER" id="PTHR18763:SF0">
    <property type="entry name" value="WD REPEAT-CONTAINING PROTEIN 18"/>
    <property type="match status" value="1"/>
</dbReference>
<dbReference type="GO" id="GO:0006261">
    <property type="term" value="P:DNA-templated DNA replication"/>
    <property type="evidence" value="ECO:0007669"/>
    <property type="project" value="TreeGrafter"/>
</dbReference>
<dbReference type="Pfam" id="PF00400">
    <property type="entry name" value="WD40"/>
    <property type="match status" value="3"/>
</dbReference>
<dbReference type="PROSITE" id="PS50294">
    <property type="entry name" value="WD_REPEATS_REGION"/>
    <property type="match status" value="2"/>
</dbReference>
<dbReference type="InterPro" id="IPR011047">
    <property type="entry name" value="Quinoprotein_ADH-like_sf"/>
</dbReference>
<accession>A0A443SDA9</accession>
<organism evidence="4 5">
    <name type="scientific">Leptotrombidium deliense</name>
    <dbReference type="NCBI Taxonomy" id="299467"/>
    <lineage>
        <taxon>Eukaryota</taxon>
        <taxon>Metazoa</taxon>
        <taxon>Ecdysozoa</taxon>
        <taxon>Arthropoda</taxon>
        <taxon>Chelicerata</taxon>
        <taxon>Arachnida</taxon>
        <taxon>Acari</taxon>
        <taxon>Acariformes</taxon>
        <taxon>Trombidiformes</taxon>
        <taxon>Prostigmata</taxon>
        <taxon>Anystina</taxon>
        <taxon>Parasitengona</taxon>
        <taxon>Trombiculoidea</taxon>
        <taxon>Trombiculidae</taxon>
        <taxon>Leptotrombidium</taxon>
    </lineage>
</organism>
<dbReference type="InterPro" id="IPR001680">
    <property type="entry name" value="WD40_rpt"/>
</dbReference>
<dbReference type="STRING" id="299467.A0A443SDA9"/>
<dbReference type="GO" id="GO:0120330">
    <property type="term" value="C:rixosome complex"/>
    <property type="evidence" value="ECO:0007669"/>
    <property type="project" value="TreeGrafter"/>
</dbReference>
<dbReference type="PANTHER" id="PTHR18763">
    <property type="entry name" value="WD-REPEAT PROTEIN 18"/>
    <property type="match status" value="1"/>
</dbReference>
<dbReference type="AlphaFoldDB" id="A0A443SDA9"/>
<comment type="caution">
    <text evidence="4">The sequence shown here is derived from an EMBL/GenBank/DDBJ whole genome shotgun (WGS) entry which is preliminary data.</text>
</comment>
<dbReference type="InterPro" id="IPR045227">
    <property type="entry name" value="WDR18/Ipi3/RID3"/>
</dbReference>
<proteinExistence type="predicted"/>
<name>A0A443SDA9_9ACAR</name>
<keyword evidence="5" id="KW-1185">Reference proteome</keyword>
<feature type="repeat" description="WD" evidence="3">
    <location>
        <begin position="118"/>
        <end position="149"/>
    </location>
</feature>
<keyword evidence="2" id="KW-0677">Repeat</keyword>
<dbReference type="InterPro" id="IPR015943">
    <property type="entry name" value="WD40/YVTN_repeat-like_dom_sf"/>
</dbReference>
<gene>
    <name evidence="4" type="ORF">B4U80_09250</name>
</gene>
<dbReference type="OrthoDB" id="756370at2759"/>
<dbReference type="GO" id="GO:0005656">
    <property type="term" value="C:nuclear pre-replicative complex"/>
    <property type="evidence" value="ECO:0007669"/>
    <property type="project" value="TreeGrafter"/>
</dbReference>
<evidence type="ECO:0000313" key="4">
    <source>
        <dbReference type="EMBL" id="RWS25503.1"/>
    </source>
</evidence>
<dbReference type="Proteomes" id="UP000288716">
    <property type="component" value="Unassembled WGS sequence"/>
</dbReference>
<dbReference type="VEuPathDB" id="VectorBase:LDEU006537"/>